<dbReference type="PANTHER" id="PTHR47926:SF352">
    <property type="entry name" value="REPEAT-CONTAINING PROTEIN, PUTATIVE-RELATED"/>
    <property type="match status" value="1"/>
</dbReference>
<feature type="compositionally biased region" description="Polar residues" evidence="2">
    <location>
        <begin position="1"/>
        <end position="12"/>
    </location>
</feature>
<evidence type="ECO:0000313" key="4">
    <source>
        <dbReference type="Proteomes" id="UP000315295"/>
    </source>
</evidence>
<dbReference type="Proteomes" id="UP000315295">
    <property type="component" value="Unassembled WGS sequence"/>
</dbReference>
<dbReference type="Gene3D" id="1.25.40.10">
    <property type="entry name" value="Tetratricopeptide repeat domain"/>
    <property type="match status" value="1"/>
</dbReference>
<dbReference type="GO" id="GO:0003723">
    <property type="term" value="F:RNA binding"/>
    <property type="evidence" value="ECO:0007669"/>
    <property type="project" value="InterPro"/>
</dbReference>
<dbReference type="AlphaFoldDB" id="A0A540K4R4"/>
<feature type="region of interest" description="Disordered" evidence="2">
    <location>
        <begin position="1"/>
        <end position="28"/>
    </location>
</feature>
<comment type="caution">
    <text evidence="3">The sequence shown here is derived from an EMBL/GenBank/DDBJ whole genome shotgun (WGS) entry which is preliminary data.</text>
</comment>
<accession>A0A540K4R4</accession>
<evidence type="ECO:0008006" key="5">
    <source>
        <dbReference type="Google" id="ProtNLM"/>
    </source>
</evidence>
<keyword evidence="4" id="KW-1185">Reference proteome</keyword>
<dbReference type="GO" id="GO:0009451">
    <property type="term" value="P:RNA modification"/>
    <property type="evidence" value="ECO:0007669"/>
    <property type="project" value="InterPro"/>
</dbReference>
<proteinExistence type="predicted"/>
<dbReference type="InterPro" id="IPR046960">
    <property type="entry name" value="PPR_At4g14850-like_plant"/>
</dbReference>
<name>A0A540K4R4_MALBA</name>
<evidence type="ECO:0000256" key="1">
    <source>
        <dbReference type="ARBA" id="ARBA00022737"/>
    </source>
</evidence>
<dbReference type="STRING" id="106549.A0A540K4R4"/>
<evidence type="ECO:0000313" key="3">
    <source>
        <dbReference type="EMBL" id="TQD69218.1"/>
    </source>
</evidence>
<dbReference type="InterPro" id="IPR002885">
    <property type="entry name" value="PPR_rpt"/>
</dbReference>
<dbReference type="InterPro" id="IPR011990">
    <property type="entry name" value="TPR-like_helical_dom_sf"/>
</dbReference>
<dbReference type="Pfam" id="PF01535">
    <property type="entry name" value="PPR"/>
    <property type="match status" value="2"/>
</dbReference>
<dbReference type="EMBL" id="VIEB01004401">
    <property type="protein sequence ID" value="TQD69218.1"/>
    <property type="molecule type" value="Genomic_DNA"/>
</dbReference>
<reference evidence="3 4" key="1">
    <citation type="journal article" date="2019" name="G3 (Bethesda)">
        <title>Sequencing of a Wild Apple (Malus baccata) Genome Unravels the Differences Between Cultivated and Wild Apple Species Regarding Disease Resistance and Cold Tolerance.</title>
        <authorList>
            <person name="Chen X."/>
        </authorList>
    </citation>
    <scope>NUCLEOTIDE SEQUENCE [LARGE SCALE GENOMIC DNA]</scope>
    <source>
        <strain evidence="4">cv. Shandingzi</strain>
        <tissue evidence="3">Leaves</tissue>
    </source>
</reference>
<dbReference type="PANTHER" id="PTHR47926">
    <property type="entry name" value="PENTATRICOPEPTIDE REPEAT-CONTAINING PROTEIN"/>
    <property type="match status" value="1"/>
</dbReference>
<sequence length="199" mass="21992">MKVSAHMSTSPTVGEMQEHEALAASSRPSLHIRARQQQLCRKQTLGILLPCLELGSSSNTSHSPQSASTTVLKASLLRNELILTVDVFTKMLQNGMCPDNYTLPFLLKACARMQRCRLGELVHGFCLKLGFVSDIFVGDSLIDTYCAFDNVKRALYVFDEMPSLSAVSWMVMISGIAKVDNLDMARLFFDEAPGRDRGV</sequence>
<gene>
    <name evidence="3" type="ORF">C1H46_045249</name>
</gene>
<keyword evidence="1" id="KW-0677">Repeat</keyword>
<protein>
    <recommendedName>
        <fullName evidence="5">Pentatricopeptide repeat-containing protein</fullName>
    </recommendedName>
</protein>
<evidence type="ECO:0000256" key="2">
    <source>
        <dbReference type="SAM" id="MobiDB-lite"/>
    </source>
</evidence>
<organism evidence="3 4">
    <name type="scientific">Malus baccata</name>
    <name type="common">Siberian crab apple</name>
    <name type="synonym">Pyrus baccata</name>
    <dbReference type="NCBI Taxonomy" id="106549"/>
    <lineage>
        <taxon>Eukaryota</taxon>
        <taxon>Viridiplantae</taxon>
        <taxon>Streptophyta</taxon>
        <taxon>Embryophyta</taxon>
        <taxon>Tracheophyta</taxon>
        <taxon>Spermatophyta</taxon>
        <taxon>Magnoliopsida</taxon>
        <taxon>eudicotyledons</taxon>
        <taxon>Gunneridae</taxon>
        <taxon>Pentapetalae</taxon>
        <taxon>rosids</taxon>
        <taxon>fabids</taxon>
        <taxon>Rosales</taxon>
        <taxon>Rosaceae</taxon>
        <taxon>Amygdaloideae</taxon>
        <taxon>Maleae</taxon>
        <taxon>Malus</taxon>
    </lineage>
</organism>